<sequence>MDFDLTDEQRMIADTVTDVMRDADGTAVWQSLVESGLLGMTYSEDDGGAGLGVLTLAPALVAMGHGKDSLPIVGAAVLPGLLTSRCELPNFDASSALENAVPVAVALPENSAGLRTENGVLNGTVQTVLGGAEAQVLLLCLESANGSACGSVELTGEGVTVTQLPLLDGQIAADITFDNVAVSLSQASEDLTGWMSDVAAVCLCAIALGAGQAMRELTRDYLTTRKQFGRPIGSFQVLQHEMVDVFHETEHFESLVLAAASACDADDAEARQKIVSALKRYCGTRMRDAASACIQMHGGIGTTEEYELDRLVKRILMADMLFGTVDIHTNRLGQLIAKAARKEAETFGLEIPA</sequence>
<dbReference type="OrthoDB" id="7328575at2"/>
<evidence type="ECO:0000256" key="1">
    <source>
        <dbReference type="ARBA" id="ARBA00001974"/>
    </source>
</evidence>
<dbReference type="SUPFAM" id="SSF47203">
    <property type="entry name" value="Acyl-CoA dehydrogenase C-terminal domain-like"/>
    <property type="match status" value="1"/>
</dbReference>
<dbReference type="InterPro" id="IPR036250">
    <property type="entry name" value="AcylCo_DH-like_C"/>
</dbReference>
<dbReference type="PANTHER" id="PTHR43884">
    <property type="entry name" value="ACYL-COA DEHYDROGENASE"/>
    <property type="match status" value="1"/>
</dbReference>
<dbReference type="InterPro" id="IPR046373">
    <property type="entry name" value="Acyl-CoA_Oxase/DH_mid-dom_sf"/>
</dbReference>
<dbReference type="InterPro" id="IPR009075">
    <property type="entry name" value="AcylCo_DH/oxidase_C"/>
</dbReference>
<dbReference type="GO" id="GO:0050660">
    <property type="term" value="F:flavin adenine dinucleotide binding"/>
    <property type="evidence" value="ECO:0007669"/>
    <property type="project" value="InterPro"/>
</dbReference>
<accession>A0A4R3IQZ7</accession>
<evidence type="ECO:0000256" key="3">
    <source>
        <dbReference type="ARBA" id="ARBA00022630"/>
    </source>
</evidence>
<dbReference type="RefSeq" id="WP_132248873.1">
    <property type="nucleotide sequence ID" value="NZ_SLZU01000040.1"/>
</dbReference>
<proteinExistence type="inferred from homology"/>
<dbReference type="AlphaFoldDB" id="A0A4R3IQZ7"/>
<dbReference type="Gene3D" id="1.10.540.10">
    <property type="entry name" value="Acyl-CoA dehydrogenase/oxidase, N-terminal domain"/>
    <property type="match status" value="1"/>
</dbReference>
<comment type="similarity">
    <text evidence="2">Belongs to the acyl-CoA dehydrogenase family.</text>
</comment>
<dbReference type="Gene3D" id="1.20.140.10">
    <property type="entry name" value="Butyryl-CoA Dehydrogenase, subunit A, domain 3"/>
    <property type="match status" value="1"/>
</dbReference>
<keyword evidence="4" id="KW-0274">FAD</keyword>
<dbReference type="PANTHER" id="PTHR43884:SF20">
    <property type="entry name" value="ACYL-COA DEHYDROGENASE FADE28"/>
    <property type="match status" value="1"/>
</dbReference>
<dbReference type="GO" id="GO:0003995">
    <property type="term" value="F:acyl-CoA dehydrogenase activity"/>
    <property type="evidence" value="ECO:0007669"/>
    <property type="project" value="TreeGrafter"/>
</dbReference>
<keyword evidence="8" id="KW-1185">Reference proteome</keyword>
<dbReference type="InterPro" id="IPR009100">
    <property type="entry name" value="AcylCoA_DH/oxidase_NM_dom_sf"/>
</dbReference>
<feature type="domain" description="Acyl-CoA dehydrogenase/oxidase C-terminal" evidence="6">
    <location>
        <begin position="199"/>
        <end position="334"/>
    </location>
</feature>
<keyword evidence="5" id="KW-0560">Oxidoreductase</keyword>
<evidence type="ECO:0000259" key="6">
    <source>
        <dbReference type="Pfam" id="PF00441"/>
    </source>
</evidence>
<comment type="caution">
    <text evidence="7">The sequence shown here is derived from an EMBL/GenBank/DDBJ whole genome shotgun (WGS) entry which is preliminary data.</text>
</comment>
<gene>
    <name evidence="7" type="ORF">EDD52_1406</name>
</gene>
<evidence type="ECO:0000313" key="8">
    <source>
        <dbReference type="Proteomes" id="UP000295696"/>
    </source>
</evidence>
<protein>
    <submittedName>
        <fullName evidence="7">Alkylation response protein AidB-like acyl-CoA dehydrogenase</fullName>
    </submittedName>
</protein>
<keyword evidence="3" id="KW-0285">Flavoprotein</keyword>
<dbReference type="SUPFAM" id="SSF56645">
    <property type="entry name" value="Acyl-CoA dehydrogenase NM domain-like"/>
    <property type="match status" value="1"/>
</dbReference>
<dbReference type="InterPro" id="IPR037069">
    <property type="entry name" value="AcylCoA_DH/ox_N_sf"/>
</dbReference>
<comment type="cofactor">
    <cofactor evidence="1">
        <name>FAD</name>
        <dbReference type="ChEBI" id="CHEBI:57692"/>
    </cofactor>
</comment>
<evidence type="ECO:0000256" key="5">
    <source>
        <dbReference type="ARBA" id="ARBA00023002"/>
    </source>
</evidence>
<name>A0A4R3IQZ7_9RHOB</name>
<organism evidence="7 8">
    <name type="scientific">Primorskyibacter sedentarius</name>
    <dbReference type="NCBI Taxonomy" id="745311"/>
    <lineage>
        <taxon>Bacteria</taxon>
        <taxon>Pseudomonadati</taxon>
        <taxon>Pseudomonadota</taxon>
        <taxon>Alphaproteobacteria</taxon>
        <taxon>Rhodobacterales</taxon>
        <taxon>Roseobacteraceae</taxon>
        <taxon>Primorskyibacter</taxon>
    </lineage>
</organism>
<evidence type="ECO:0000256" key="2">
    <source>
        <dbReference type="ARBA" id="ARBA00009347"/>
    </source>
</evidence>
<evidence type="ECO:0000313" key="7">
    <source>
        <dbReference type="EMBL" id="TCS51823.1"/>
    </source>
</evidence>
<dbReference type="EMBL" id="SLZU01000040">
    <property type="protein sequence ID" value="TCS51823.1"/>
    <property type="molecule type" value="Genomic_DNA"/>
</dbReference>
<reference evidence="7 8" key="1">
    <citation type="submission" date="2019-03" db="EMBL/GenBank/DDBJ databases">
        <title>Genomic Encyclopedia of Type Strains, Phase IV (KMG-IV): sequencing the most valuable type-strain genomes for metagenomic binning, comparative biology and taxonomic classification.</title>
        <authorList>
            <person name="Goeker M."/>
        </authorList>
    </citation>
    <scope>NUCLEOTIDE SEQUENCE [LARGE SCALE GENOMIC DNA]</scope>
    <source>
        <strain evidence="7 8">DSM 104836</strain>
    </source>
</reference>
<evidence type="ECO:0000256" key="4">
    <source>
        <dbReference type="ARBA" id="ARBA00022827"/>
    </source>
</evidence>
<dbReference type="Gene3D" id="2.40.110.10">
    <property type="entry name" value="Butyryl-CoA Dehydrogenase, subunit A, domain 2"/>
    <property type="match status" value="1"/>
</dbReference>
<dbReference type="Proteomes" id="UP000295696">
    <property type="component" value="Unassembled WGS sequence"/>
</dbReference>
<dbReference type="Pfam" id="PF00441">
    <property type="entry name" value="Acyl-CoA_dh_1"/>
    <property type="match status" value="1"/>
</dbReference>